<dbReference type="Proteomes" id="UP001173802">
    <property type="component" value="Unassembled WGS sequence"/>
</dbReference>
<reference evidence="1 2" key="1">
    <citation type="journal article" date="2023" name="Microorganisms">
        <title>Isolation and Genomic Characteristics of Cat-Borne Campylobacter felis sp. nov. and Sheep-Borne Campylobacter ovis sp. nov.</title>
        <authorList>
            <person name="Wang H."/>
            <person name="Li Y."/>
            <person name="Gu Y."/>
            <person name="Zhou G."/>
            <person name="Chen X."/>
            <person name="Zhang X."/>
            <person name="Shao Z."/>
            <person name="Zhang J."/>
            <person name="Zhang M."/>
        </authorList>
    </citation>
    <scope>NUCLEOTIDE SEQUENCE [LARGE SCALE GENOMIC DNA]</scope>
    <source>
        <strain evidence="1 2">XJK30-2</strain>
    </source>
</reference>
<gene>
    <name evidence="1" type="ORF">NYG90_00870</name>
</gene>
<proteinExistence type="predicted"/>
<organism evidence="1 2">
    <name type="scientific">Helicobacter zhangjianzhongii</name>
    <dbReference type="NCBI Taxonomy" id="2974574"/>
    <lineage>
        <taxon>Bacteria</taxon>
        <taxon>Pseudomonadati</taxon>
        <taxon>Campylobacterota</taxon>
        <taxon>Epsilonproteobacteria</taxon>
        <taxon>Campylobacterales</taxon>
        <taxon>Helicobacteraceae</taxon>
        <taxon>Helicobacter</taxon>
    </lineage>
</organism>
<protein>
    <submittedName>
        <fullName evidence="1">Uncharacterized protein</fullName>
    </submittedName>
</protein>
<sequence length="524" mass="58279">MHALAKHHFYHPNPAARDFTLESSFSQSSDSISTILESTFHRHCERIENSRGNPHAAQALESQSEIRKQPNPTASDFALESTFTQSPDSISKILPRETMGEKKADSSKSKPQANPLSSRADTAQFLSSRASETSVAIHSLESIFSKVDSSHTNLVPYHSSEVSHQVDSMNCHALHSKARDDKNLDSNNNAQKCLESTFENTHAQYDSKHCGGALQALGQCGGGSYLSGNDYPQIDPILSNRSPKTESPQAQKPTPQTPPVLVSLTSFPARLPYLHHTLYSILTQDYKDFHIALFLSSSEIAPSKLPLILKIFARLGLLSIHFVEENLRAYKKLFYALQAYPEHIIITIDDDQIYAPNTISLLLESYKKFPSAIHTHLAYDGAYMADILDLDSAAYCAIIAQDSPHLALASVGVSGVLYPPSPFSQEFFNTQAIVSLAPYNDDLWFFVMSVLNDVPKVLVKNALEHPKESSIAIYESPNLWEINCEQNRNYDQLRALLEAYPQARAKILESLGLCYNATNHKEQE</sequence>
<name>A0ACC6FPU8_9HELI</name>
<accession>A0ACC6FPU8</accession>
<comment type="caution">
    <text evidence="1">The sequence shown here is derived from an EMBL/GenBank/DDBJ whole genome shotgun (WGS) entry which is preliminary data.</text>
</comment>
<keyword evidence="2" id="KW-1185">Reference proteome</keyword>
<evidence type="ECO:0000313" key="1">
    <source>
        <dbReference type="EMBL" id="MDL0081244.1"/>
    </source>
</evidence>
<dbReference type="EMBL" id="JANURN010000001">
    <property type="protein sequence ID" value="MDL0081244.1"/>
    <property type="molecule type" value="Genomic_DNA"/>
</dbReference>
<evidence type="ECO:0000313" key="2">
    <source>
        <dbReference type="Proteomes" id="UP001173802"/>
    </source>
</evidence>